<evidence type="ECO:0000256" key="3">
    <source>
        <dbReference type="ARBA" id="ARBA00022448"/>
    </source>
</evidence>
<dbReference type="AlphaFoldDB" id="D1P660"/>
<dbReference type="Gene3D" id="2.40.50.100">
    <property type="match status" value="1"/>
</dbReference>
<dbReference type="InterPro" id="IPR006144">
    <property type="entry name" value="Secretion_HlyD_CS"/>
</dbReference>
<evidence type="ECO:0000256" key="7">
    <source>
        <dbReference type="SAM" id="Coils"/>
    </source>
</evidence>
<dbReference type="PRINTS" id="PR01490">
    <property type="entry name" value="RTXTOXIND"/>
</dbReference>
<proteinExistence type="inferred from homology"/>
<gene>
    <name evidence="11" type="ORF">PROVRUST_07724</name>
</gene>
<evidence type="ECO:0000256" key="2">
    <source>
        <dbReference type="ARBA" id="ARBA00009477"/>
    </source>
</evidence>
<dbReference type="Gene3D" id="2.40.30.170">
    <property type="match status" value="1"/>
</dbReference>
<evidence type="ECO:0000256" key="1">
    <source>
        <dbReference type="ARBA" id="ARBA00004167"/>
    </source>
</evidence>
<evidence type="ECO:0000256" key="4">
    <source>
        <dbReference type="ARBA" id="ARBA00022692"/>
    </source>
</evidence>
<dbReference type="GO" id="GO:0016020">
    <property type="term" value="C:membrane"/>
    <property type="evidence" value="ECO:0007669"/>
    <property type="project" value="UniProtKB-SubCell"/>
</dbReference>
<reference evidence="11" key="1">
    <citation type="submission" date="2009-12" db="EMBL/GenBank/DDBJ databases">
        <authorList>
            <person name="Weinstock G."/>
            <person name="Sodergren E."/>
            <person name="Clifton S."/>
            <person name="Fulton L."/>
            <person name="Fulton B."/>
            <person name="Courtney L."/>
            <person name="Fronick C."/>
            <person name="Harrison M."/>
            <person name="Strong C."/>
            <person name="Farmer C."/>
            <person name="Delahaunty K."/>
            <person name="Markovic C."/>
            <person name="Hall O."/>
            <person name="Minx P."/>
            <person name="Tomlinson C."/>
            <person name="Mitreva M."/>
            <person name="Nelson J."/>
            <person name="Hou S."/>
            <person name="Wollam A."/>
            <person name="Pepin K.H."/>
            <person name="Johnson M."/>
            <person name="Bhonagiri V."/>
            <person name="Nash W.E."/>
            <person name="Warren W."/>
            <person name="Chinwalla A."/>
            <person name="Mardis E.R."/>
            <person name="Wilson R.K."/>
        </authorList>
    </citation>
    <scope>NUCLEOTIDE SEQUENCE [LARGE SCALE GENOMIC DNA]</scope>
    <source>
        <strain evidence="11">DSM 4541</strain>
    </source>
</reference>
<evidence type="ECO:0000313" key="11">
    <source>
        <dbReference type="EMBL" id="EFB71183.1"/>
    </source>
</evidence>
<accession>D1P660</accession>
<dbReference type="InterPro" id="IPR050739">
    <property type="entry name" value="MFP"/>
</dbReference>
<dbReference type="Proteomes" id="UP000005512">
    <property type="component" value="Unassembled WGS sequence"/>
</dbReference>
<feature type="coiled-coil region" evidence="7">
    <location>
        <begin position="224"/>
        <end position="251"/>
    </location>
</feature>
<dbReference type="STRING" id="500637.PROVRUST_07724"/>
<feature type="domain" description="AprE-like beta-barrel" evidence="10">
    <location>
        <begin position="300"/>
        <end position="399"/>
    </location>
</feature>
<evidence type="ECO:0000256" key="8">
    <source>
        <dbReference type="SAM" id="Phobius"/>
    </source>
</evidence>
<dbReference type="eggNOG" id="COG0845">
    <property type="taxonomic scope" value="Bacteria"/>
</dbReference>
<sequence>MLLRKKRRFKMDDNGKVPKQQKTFSSDFSHDLASVMKKERSNLLFLPIIFLALLLTIFIVWAYNSNLEEIIRGQGTIIPSSREQVIQSIDPGNIQEMYVKEGDIVDKGQILLKLDDARSMAILRESQARVQNLDAISARLHGESHNEAPDFSKIADQELVERETNAYNAKKTQRDQAISGLRQSKALLDREISITKPLAKEGLVSNVEILRMERQSVELSTQINERMNSYLAEANAELVKVESELDQAEENMLMREDPVTRSEIRAPVHGIVKNIKINTLGGVVNTGQDILEIIPLDDKLMVEAYIRPQDVAFLRPGMPVVVKVTAYDYAIYGGLNGVVKLISPDTLSNDTRRSELKLNPDETFYRIIVETDTNYLLDKNNHKMEIIPGMVASVDIKTGEKSVFDYLIKPITRMKQAMTER</sequence>
<evidence type="ECO:0000256" key="6">
    <source>
        <dbReference type="ARBA" id="ARBA00023136"/>
    </source>
</evidence>
<evidence type="ECO:0000259" key="9">
    <source>
        <dbReference type="Pfam" id="PF25917"/>
    </source>
</evidence>
<keyword evidence="3" id="KW-0813">Transport</keyword>
<organism evidence="11 12">
    <name type="scientific">Providencia rustigianii DSM 4541</name>
    <dbReference type="NCBI Taxonomy" id="500637"/>
    <lineage>
        <taxon>Bacteria</taxon>
        <taxon>Pseudomonadati</taxon>
        <taxon>Pseudomonadota</taxon>
        <taxon>Gammaproteobacteria</taxon>
        <taxon>Enterobacterales</taxon>
        <taxon>Morganellaceae</taxon>
        <taxon>Providencia</taxon>
    </lineage>
</organism>
<protein>
    <submittedName>
        <fullName evidence="11">Type I secretion membrane fusion protein, HlyD family</fullName>
    </submittedName>
</protein>
<comment type="similarity">
    <text evidence="2">Belongs to the membrane fusion protein (MFP) (TC 8.A.1) family.</text>
</comment>
<comment type="subcellular location">
    <subcellularLocation>
        <location evidence="1">Membrane</location>
        <topology evidence="1">Single-pass membrane protein</topology>
    </subcellularLocation>
</comment>
<keyword evidence="7" id="KW-0175">Coiled coil</keyword>
<evidence type="ECO:0000256" key="5">
    <source>
        <dbReference type="ARBA" id="ARBA00022989"/>
    </source>
</evidence>
<dbReference type="InterPro" id="IPR058982">
    <property type="entry name" value="Beta-barrel_AprE"/>
</dbReference>
<dbReference type="EMBL" id="ABXV02000042">
    <property type="protein sequence ID" value="EFB71183.1"/>
    <property type="molecule type" value="Genomic_DNA"/>
</dbReference>
<feature type="domain" description="Multidrug resistance protein MdtA-like barrel-sandwich hybrid" evidence="9">
    <location>
        <begin position="92"/>
        <end position="289"/>
    </location>
</feature>
<keyword evidence="12" id="KW-1185">Reference proteome</keyword>
<dbReference type="PANTHER" id="PTHR30386:SF26">
    <property type="entry name" value="TRANSPORT PROTEIN COMB"/>
    <property type="match status" value="1"/>
</dbReference>
<evidence type="ECO:0000313" key="12">
    <source>
        <dbReference type="Proteomes" id="UP000005512"/>
    </source>
</evidence>
<dbReference type="InterPro" id="IPR058625">
    <property type="entry name" value="MdtA-like_BSH"/>
</dbReference>
<keyword evidence="4 8" id="KW-0812">Transmembrane</keyword>
<keyword evidence="6 8" id="KW-0472">Membrane</keyword>
<dbReference type="Pfam" id="PF26002">
    <property type="entry name" value="Beta-barrel_AprE"/>
    <property type="match status" value="1"/>
</dbReference>
<comment type="caution">
    <text evidence="11">The sequence shown here is derived from an EMBL/GenBank/DDBJ whole genome shotgun (WGS) entry which is preliminary data.</text>
</comment>
<evidence type="ECO:0000259" key="10">
    <source>
        <dbReference type="Pfam" id="PF26002"/>
    </source>
</evidence>
<name>D1P660_9GAMM</name>
<keyword evidence="5 8" id="KW-1133">Transmembrane helix</keyword>
<feature type="transmembrane region" description="Helical" evidence="8">
    <location>
        <begin position="43"/>
        <end position="63"/>
    </location>
</feature>
<dbReference type="HOGENOM" id="CLU_023976_8_0_6"/>
<dbReference type="PROSITE" id="PS00543">
    <property type="entry name" value="HLYD_FAMILY"/>
    <property type="match status" value="1"/>
</dbReference>
<dbReference type="PANTHER" id="PTHR30386">
    <property type="entry name" value="MEMBRANE FUSION SUBUNIT OF EMRAB-TOLC MULTIDRUG EFFLUX PUMP"/>
    <property type="match status" value="1"/>
</dbReference>
<dbReference type="Pfam" id="PF25917">
    <property type="entry name" value="BSH_RND"/>
    <property type="match status" value="1"/>
</dbReference>
<dbReference type="GO" id="GO:0009306">
    <property type="term" value="P:protein secretion"/>
    <property type="evidence" value="ECO:0007669"/>
    <property type="project" value="InterPro"/>
</dbReference>